<dbReference type="EMBL" id="DQ663105">
    <property type="protein sequence ID" value="ABR20274.1"/>
    <property type="molecule type" value="mRNA"/>
</dbReference>
<reference evidence="1" key="1">
    <citation type="journal article" date="2008" name="Fungal Genet. Biol.">
        <title>The evolution of transposon repeat-induced point mutation in the genome of Colletotrichum cereale: reconciling sex, recombination and homoplasy in an ''asexual" pathogen.</title>
        <authorList>
            <person name="Crouch J.A."/>
            <person name="Glasheen B.M."/>
            <person name="Giunta M.A."/>
            <person name="Clarke B.B."/>
            <person name="Hillman B.I."/>
        </authorList>
    </citation>
    <scope>NUCLEOTIDE SEQUENCE</scope>
    <source>
        <strain evidence="1">KS-20B-DGU</strain>
    </source>
</reference>
<feature type="non-terminal residue" evidence="1">
    <location>
        <position position="1"/>
    </location>
</feature>
<accession>A6MAL3</accession>
<name>A6MAL3_9PEZI</name>
<proteinExistence type="evidence at transcript level"/>
<protein>
    <submittedName>
        <fullName evidence="1">Uncharacterized protein</fullName>
    </submittedName>
</protein>
<organism evidence="1">
    <name type="scientific">Colletotrichum cereale</name>
    <dbReference type="NCBI Taxonomy" id="343994"/>
    <lineage>
        <taxon>Eukaryota</taxon>
        <taxon>Fungi</taxon>
        <taxon>Dikarya</taxon>
        <taxon>Ascomycota</taxon>
        <taxon>Pezizomycotina</taxon>
        <taxon>Sordariomycetes</taxon>
        <taxon>Hypocreomycetidae</taxon>
        <taxon>Glomerellales</taxon>
        <taxon>Glomerellaceae</taxon>
        <taxon>Colletotrichum</taxon>
        <taxon>Colletotrichum graminicola species complex</taxon>
    </lineage>
</organism>
<feature type="non-terminal residue" evidence="1">
    <location>
        <position position="124"/>
    </location>
</feature>
<sequence length="124" mass="14204">YLNEMTHRTKLQYYPAGSYTPVTYPLFYVYLALQLFFAGPADRLYVFPPIYHPPPITTVDNHCGRTSFALQLYPWTHDTYTAAPSHVSNKLLHVNDNCLTKQLQCLVLVDAVALVTYRNAIPRP</sequence>
<dbReference type="AlphaFoldDB" id="A6MAL3"/>
<evidence type="ECO:0000313" key="1">
    <source>
        <dbReference type="EMBL" id="ABR20274.1"/>
    </source>
</evidence>